<proteinExistence type="predicted"/>
<name>A0A846QWQ1_9FLAO</name>
<gene>
    <name evidence="1" type="ORF">GGR42_003262</name>
</gene>
<sequence length="54" mass="6463">MFLKRFFKFLKRRASILMIAFMLGISNVILEETRMVNDTKAKIEHQEIQSEETE</sequence>
<keyword evidence="2" id="KW-1185">Reference proteome</keyword>
<dbReference type="RefSeq" id="WP_167966193.1">
    <property type="nucleotide sequence ID" value="NZ_JAATJJ010000002.1"/>
</dbReference>
<comment type="caution">
    <text evidence="1">The sequence shown here is derived from an EMBL/GenBank/DDBJ whole genome shotgun (WGS) entry which is preliminary data.</text>
</comment>
<reference evidence="1 2" key="1">
    <citation type="submission" date="2020-03" db="EMBL/GenBank/DDBJ databases">
        <title>Genomic Encyclopedia of Type Strains, Phase IV (KMG-IV): sequencing the most valuable type-strain genomes for metagenomic binning, comparative biology and taxonomic classification.</title>
        <authorList>
            <person name="Goeker M."/>
        </authorList>
    </citation>
    <scope>NUCLEOTIDE SEQUENCE [LARGE SCALE GENOMIC DNA]</scope>
    <source>
        <strain evidence="1 2">DSM 29762</strain>
    </source>
</reference>
<dbReference type="AlphaFoldDB" id="A0A846QWQ1"/>
<dbReference type="Proteomes" id="UP000590442">
    <property type="component" value="Unassembled WGS sequence"/>
</dbReference>
<dbReference type="EMBL" id="JAATJJ010000002">
    <property type="protein sequence ID" value="NJB72771.1"/>
    <property type="molecule type" value="Genomic_DNA"/>
</dbReference>
<organism evidence="1 2">
    <name type="scientific">Saonia flava</name>
    <dbReference type="NCBI Taxonomy" id="523696"/>
    <lineage>
        <taxon>Bacteria</taxon>
        <taxon>Pseudomonadati</taxon>
        <taxon>Bacteroidota</taxon>
        <taxon>Flavobacteriia</taxon>
        <taxon>Flavobacteriales</taxon>
        <taxon>Flavobacteriaceae</taxon>
        <taxon>Saonia</taxon>
    </lineage>
</organism>
<evidence type="ECO:0000313" key="1">
    <source>
        <dbReference type="EMBL" id="NJB72771.1"/>
    </source>
</evidence>
<protein>
    <submittedName>
        <fullName evidence="1">Uncharacterized protein</fullName>
    </submittedName>
</protein>
<accession>A0A846QWQ1</accession>
<evidence type="ECO:0000313" key="2">
    <source>
        <dbReference type="Proteomes" id="UP000590442"/>
    </source>
</evidence>